<name>A0A0A9GH38_ARUDO</name>
<accession>A0A0A9GH38</accession>
<reference evidence="1" key="2">
    <citation type="journal article" date="2015" name="Data Brief">
        <title>Shoot transcriptome of the giant reed, Arundo donax.</title>
        <authorList>
            <person name="Barrero R.A."/>
            <person name="Guerrero F.D."/>
            <person name="Moolhuijzen P."/>
            <person name="Goolsby J.A."/>
            <person name="Tidwell J."/>
            <person name="Bellgard S.E."/>
            <person name="Bellgard M.I."/>
        </authorList>
    </citation>
    <scope>NUCLEOTIDE SEQUENCE</scope>
    <source>
        <tissue evidence="1">Shoot tissue taken approximately 20 cm above the soil surface</tissue>
    </source>
</reference>
<dbReference type="AlphaFoldDB" id="A0A0A9GH38"/>
<organism evidence="1">
    <name type="scientific">Arundo donax</name>
    <name type="common">Giant reed</name>
    <name type="synonym">Donax arundinaceus</name>
    <dbReference type="NCBI Taxonomy" id="35708"/>
    <lineage>
        <taxon>Eukaryota</taxon>
        <taxon>Viridiplantae</taxon>
        <taxon>Streptophyta</taxon>
        <taxon>Embryophyta</taxon>
        <taxon>Tracheophyta</taxon>
        <taxon>Spermatophyta</taxon>
        <taxon>Magnoliopsida</taxon>
        <taxon>Liliopsida</taxon>
        <taxon>Poales</taxon>
        <taxon>Poaceae</taxon>
        <taxon>PACMAD clade</taxon>
        <taxon>Arundinoideae</taxon>
        <taxon>Arundineae</taxon>
        <taxon>Arundo</taxon>
    </lineage>
</organism>
<sequence length="44" mass="5535">MYLELYSTVKLLFGRTLCSYYRVFQMKISEMIMAFLLPYREWLW</sequence>
<proteinExistence type="predicted"/>
<reference evidence="1" key="1">
    <citation type="submission" date="2014-09" db="EMBL/GenBank/DDBJ databases">
        <authorList>
            <person name="Magalhaes I.L.F."/>
            <person name="Oliveira U."/>
            <person name="Santos F.R."/>
            <person name="Vidigal T.H.D.A."/>
            <person name="Brescovit A.D."/>
            <person name="Santos A.J."/>
        </authorList>
    </citation>
    <scope>NUCLEOTIDE SEQUENCE</scope>
    <source>
        <tissue evidence="1">Shoot tissue taken approximately 20 cm above the soil surface</tissue>
    </source>
</reference>
<protein>
    <submittedName>
        <fullName evidence="1">Uncharacterized protein</fullName>
    </submittedName>
</protein>
<dbReference type="EMBL" id="GBRH01174099">
    <property type="protein sequence ID" value="JAE23797.1"/>
    <property type="molecule type" value="Transcribed_RNA"/>
</dbReference>
<evidence type="ECO:0000313" key="1">
    <source>
        <dbReference type="EMBL" id="JAE23797.1"/>
    </source>
</evidence>